<feature type="domain" description="Acyl-CoA oxidase C-alpha1" evidence="1">
    <location>
        <begin position="251"/>
        <end position="378"/>
    </location>
</feature>
<dbReference type="Pfam" id="PF22924">
    <property type="entry name" value="ACOX_C_alpha1"/>
    <property type="match status" value="1"/>
</dbReference>
<dbReference type="PANTHER" id="PTHR10909">
    <property type="entry name" value="ELECTRON TRANSPORT OXIDOREDUCTASE"/>
    <property type="match status" value="1"/>
</dbReference>
<comment type="caution">
    <text evidence="2">The sequence shown here is derived from an EMBL/GenBank/DDBJ whole genome shotgun (WGS) entry which is preliminary data.</text>
</comment>
<dbReference type="InterPro" id="IPR055060">
    <property type="entry name" value="ACOX_C_alpha1"/>
</dbReference>
<dbReference type="GO" id="GO:0005777">
    <property type="term" value="C:peroxisome"/>
    <property type="evidence" value="ECO:0007669"/>
    <property type="project" value="InterPro"/>
</dbReference>
<sequence>MSLTALASTPLFQVDPAILPWKDRIRISYERAKAISRLYDLDMNDVLTVSPKYWAFQRDPIHAMDGAAGTLLTIHYNLCLGTISMFPEGKAELVKKLLAFEISGQYCLTELGHGLDAIHLETTATLLETGELEINTPTEAAAKFMPPTTPSGIPCVAVVFARLIVNGVDKGIKPILVPLHDGREMYPGVTSKALSPRGGAQPVEHALTYFKRVRVAGNSLLGKIDDKALDPKTAFTHNIFRVVVGTLSMGALALSALRISTYVAGTYSMRRIVNDSVTHQPKPIIAFSTQRIPVLTALAQIFVLEAFCDQMYEVFVTSQDIQEKHFIAAVFKTTVCSHAFEVFSALGDRCGAQGLFGVNQISVLHQNVRGASIAEGDIPAISIRFAIDLIMGRVSPSPSRDPEGILFQHESSILAELRQIVRSAGKARAHSREAINTLILPRCQELICAVGDRLAVEAARQCNVDPLAIDLYIASVVKEDGAWFSENAGLSQGTQRKMEREAVEALYPRLQSLLDKLEIAEYVTAPIVSDERWKCHIRGLRSFEGRKDTAYAAVEARL</sequence>
<proteinExistence type="predicted"/>
<dbReference type="PANTHER" id="PTHR10909:SF382">
    <property type="entry name" value="ACYL-COENZYME A OXIDASE"/>
    <property type="match status" value="1"/>
</dbReference>
<dbReference type="GO" id="GO:0055088">
    <property type="term" value="P:lipid homeostasis"/>
    <property type="evidence" value="ECO:0007669"/>
    <property type="project" value="TreeGrafter"/>
</dbReference>
<evidence type="ECO:0000313" key="3">
    <source>
        <dbReference type="Proteomes" id="UP001221142"/>
    </source>
</evidence>
<dbReference type="SUPFAM" id="SSF47203">
    <property type="entry name" value="Acyl-CoA dehydrogenase C-terminal domain-like"/>
    <property type="match status" value="1"/>
</dbReference>
<keyword evidence="3" id="KW-1185">Reference proteome</keyword>
<gene>
    <name evidence="2" type="ORF">FB45DRAFT_1037630</name>
</gene>
<name>A0AAD7F9Z8_9AGAR</name>
<dbReference type="GO" id="GO:0071949">
    <property type="term" value="F:FAD binding"/>
    <property type="evidence" value="ECO:0007669"/>
    <property type="project" value="InterPro"/>
</dbReference>
<dbReference type="GO" id="GO:0003997">
    <property type="term" value="F:acyl-CoA oxidase activity"/>
    <property type="evidence" value="ECO:0007669"/>
    <property type="project" value="InterPro"/>
</dbReference>
<dbReference type="InterPro" id="IPR012258">
    <property type="entry name" value="Acyl-CoA_oxidase"/>
</dbReference>
<accession>A0AAD7F9Z8</accession>
<protein>
    <submittedName>
        <fullName evidence="2">Acyl-CoA dehydrogenase NM domain-like protein</fullName>
    </submittedName>
</protein>
<reference evidence="2" key="1">
    <citation type="submission" date="2023-03" db="EMBL/GenBank/DDBJ databases">
        <title>Massive genome expansion in bonnet fungi (Mycena s.s.) driven by repeated elements and novel gene families across ecological guilds.</title>
        <authorList>
            <consortium name="Lawrence Berkeley National Laboratory"/>
            <person name="Harder C.B."/>
            <person name="Miyauchi S."/>
            <person name="Viragh M."/>
            <person name="Kuo A."/>
            <person name="Thoen E."/>
            <person name="Andreopoulos B."/>
            <person name="Lu D."/>
            <person name="Skrede I."/>
            <person name="Drula E."/>
            <person name="Henrissat B."/>
            <person name="Morin E."/>
            <person name="Kohler A."/>
            <person name="Barry K."/>
            <person name="LaButti K."/>
            <person name="Morin E."/>
            <person name="Salamov A."/>
            <person name="Lipzen A."/>
            <person name="Mereny Z."/>
            <person name="Hegedus B."/>
            <person name="Baldrian P."/>
            <person name="Stursova M."/>
            <person name="Weitz H."/>
            <person name="Taylor A."/>
            <person name="Grigoriev I.V."/>
            <person name="Nagy L.G."/>
            <person name="Martin F."/>
            <person name="Kauserud H."/>
        </authorList>
    </citation>
    <scope>NUCLEOTIDE SEQUENCE</scope>
    <source>
        <strain evidence="2">9284</strain>
    </source>
</reference>
<dbReference type="GO" id="GO:0033540">
    <property type="term" value="P:fatty acid beta-oxidation using acyl-CoA oxidase"/>
    <property type="evidence" value="ECO:0007669"/>
    <property type="project" value="TreeGrafter"/>
</dbReference>
<evidence type="ECO:0000259" key="1">
    <source>
        <dbReference type="Pfam" id="PF22924"/>
    </source>
</evidence>
<dbReference type="AlphaFoldDB" id="A0AAD7F9Z8"/>
<evidence type="ECO:0000313" key="2">
    <source>
        <dbReference type="EMBL" id="KAJ7611300.1"/>
    </source>
</evidence>
<dbReference type="Gene3D" id="1.20.140.10">
    <property type="entry name" value="Butyryl-CoA Dehydrogenase, subunit A, domain 3"/>
    <property type="match status" value="1"/>
</dbReference>
<dbReference type="InterPro" id="IPR009100">
    <property type="entry name" value="AcylCoA_DH/oxidase_NM_dom_sf"/>
</dbReference>
<dbReference type="EMBL" id="JARKIF010000033">
    <property type="protein sequence ID" value="KAJ7611300.1"/>
    <property type="molecule type" value="Genomic_DNA"/>
</dbReference>
<dbReference type="GO" id="GO:0005504">
    <property type="term" value="F:fatty acid binding"/>
    <property type="evidence" value="ECO:0007669"/>
    <property type="project" value="TreeGrafter"/>
</dbReference>
<dbReference type="InterPro" id="IPR036250">
    <property type="entry name" value="AcylCo_DH-like_C"/>
</dbReference>
<organism evidence="2 3">
    <name type="scientific">Roridomyces roridus</name>
    <dbReference type="NCBI Taxonomy" id="1738132"/>
    <lineage>
        <taxon>Eukaryota</taxon>
        <taxon>Fungi</taxon>
        <taxon>Dikarya</taxon>
        <taxon>Basidiomycota</taxon>
        <taxon>Agaricomycotina</taxon>
        <taxon>Agaricomycetes</taxon>
        <taxon>Agaricomycetidae</taxon>
        <taxon>Agaricales</taxon>
        <taxon>Marasmiineae</taxon>
        <taxon>Mycenaceae</taxon>
        <taxon>Roridomyces</taxon>
    </lineage>
</organism>
<dbReference type="InterPro" id="IPR046373">
    <property type="entry name" value="Acyl-CoA_Oxase/DH_mid-dom_sf"/>
</dbReference>
<dbReference type="Gene3D" id="2.40.110.10">
    <property type="entry name" value="Butyryl-CoA Dehydrogenase, subunit A, domain 2"/>
    <property type="match status" value="1"/>
</dbReference>
<dbReference type="SUPFAM" id="SSF56645">
    <property type="entry name" value="Acyl-CoA dehydrogenase NM domain-like"/>
    <property type="match status" value="1"/>
</dbReference>
<dbReference type="Proteomes" id="UP001221142">
    <property type="component" value="Unassembled WGS sequence"/>
</dbReference>